<evidence type="ECO:0000313" key="1">
    <source>
        <dbReference type="EMBL" id="CAJ0570659.1"/>
    </source>
</evidence>
<accession>A0AA36CKC5</accession>
<proteinExistence type="predicted"/>
<keyword evidence="2" id="KW-1185">Reference proteome</keyword>
<dbReference type="PANTHER" id="PTHR36520">
    <property type="entry name" value="PROTEIN CBG13000-RELATED"/>
    <property type="match status" value="1"/>
</dbReference>
<reference evidence="1" key="1">
    <citation type="submission" date="2023-06" db="EMBL/GenBank/DDBJ databases">
        <authorList>
            <person name="Delattre M."/>
        </authorList>
    </citation>
    <scope>NUCLEOTIDE SEQUENCE</scope>
    <source>
        <strain evidence="1">AF72</strain>
    </source>
</reference>
<gene>
    <name evidence="1" type="ORF">MSPICULIGERA_LOCUS9096</name>
</gene>
<dbReference type="PANTHER" id="PTHR36520:SF2">
    <property type="entry name" value="CONSERVED SECRETED PROTEIN"/>
    <property type="match status" value="1"/>
</dbReference>
<sequence>NDDDVSEEAEEDEEPGDIYKFLYKRMKQDADSKLAKRQLAPQPYMIPGPQEPLPGRSHPSDYWPVFPFQNQYSGGLDLDPSISRHIGGDLNLAIPLLGNPRHLRSFLQPYPRYDNQVWLPQPPGEYDGFGKGGFCGVDEQPELTLESRHLVRYQRSIKYYDNPPERPDVDPGPYQSIICMNLERKAFIFLRRDGQLEYAMLGAIEDPQGFQLEFIVPRRSWRFKPGCADDPVFTIPYIFDGDENGARGALMGMHIFVECARVGCELHMHFRYMSPDKKLETHATALPLGPNGDMILAKPELVKSAYILASNRSFVILAFTDVIAYEKSKDVFNVISVDFAAGGSEQEYASAHRSRKIVDMHFGMDRRELWILMENAHIVCLQWVSGKDEFKLHQLRWMSIPGMQIARSFHAMTPVVYDLTGKCQVMEWGQDATELLGLPRDHYSVHISDRVGVLIDFEDPTAPKGLRMHLWVEQVGCVLPPLVPYDIHKMVAAPVDQLGLSLVSF</sequence>
<comment type="caution">
    <text evidence="1">The sequence shown here is derived from an EMBL/GenBank/DDBJ whole genome shotgun (WGS) entry which is preliminary data.</text>
</comment>
<feature type="non-terminal residue" evidence="1">
    <location>
        <position position="505"/>
    </location>
</feature>
<evidence type="ECO:0000313" key="2">
    <source>
        <dbReference type="Proteomes" id="UP001177023"/>
    </source>
</evidence>
<protein>
    <submittedName>
        <fullName evidence="1">Uncharacterized protein</fullName>
    </submittedName>
</protein>
<name>A0AA36CKC5_9BILA</name>
<dbReference type="AlphaFoldDB" id="A0AA36CKC5"/>
<dbReference type="EMBL" id="CATQJA010002432">
    <property type="protein sequence ID" value="CAJ0570659.1"/>
    <property type="molecule type" value="Genomic_DNA"/>
</dbReference>
<feature type="non-terminal residue" evidence="1">
    <location>
        <position position="1"/>
    </location>
</feature>
<dbReference type="Proteomes" id="UP001177023">
    <property type="component" value="Unassembled WGS sequence"/>
</dbReference>
<organism evidence="1 2">
    <name type="scientific">Mesorhabditis spiculigera</name>
    <dbReference type="NCBI Taxonomy" id="96644"/>
    <lineage>
        <taxon>Eukaryota</taxon>
        <taxon>Metazoa</taxon>
        <taxon>Ecdysozoa</taxon>
        <taxon>Nematoda</taxon>
        <taxon>Chromadorea</taxon>
        <taxon>Rhabditida</taxon>
        <taxon>Rhabditina</taxon>
        <taxon>Rhabditomorpha</taxon>
        <taxon>Rhabditoidea</taxon>
        <taxon>Rhabditidae</taxon>
        <taxon>Mesorhabditinae</taxon>
        <taxon>Mesorhabditis</taxon>
    </lineage>
</organism>